<evidence type="ECO:0000313" key="1">
    <source>
        <dbReference type="EMBL" id="TXL65930.1"/>
    </source>
</evidence>
<proteinExistence type="predicted"/>
<dbReference type="EMBL" id="VDUY01000003">
    <property type="protein sequence ID" value="TXL65930.1"/>
    <property type="molecule type" value="Genomic_DNA"/>
</dbReference>
<accession>A0A5C8NXT4</accession>
<dbReference type="RefSeq" id="WP_147703845.1">
    <property type="nucleotide sequence ID" value="NZ_VDUY01000003.1"/>
</dbReference>
<dbReference type="AlphaFoldDB" id="A0A5C8NXT4"/>
<dbReference type="Proteomes" id="UP000321548">
    <property type="component" value="Unassembled WGS sequence"/>
</dbReference>
<gene>
    <name evidence="1" type="ORF">FHP08_07550</name>
</gene>
<organism evidence="1 2">
    <name type="scientific">Zeimonas arvi</name>
    <dbReference type="NCBI Taxonomy" id="2498847"/>
    <lineage>
        <taxon>Bacteria</taxon>
        <taxon>Pseudomonadati</taxon>
        <taxon>Pseudomonadota</taxon>
        <taxon>Betaproteobacteria</taxon>
        <taxon>Burkholderiales</taxon>
        <taxon>Burkholderiaceae</taxon>
        <taxon>Zeimonas</taxon>
    </lineage>
</organism>
<sequence>MNDRRMLRRYLMMVSHAGEVLEASFGNDAVPPPAEAIAVIEDLVLALGPVVRRMPAASPRPQDIAESLAGWVH</sequence>
<keyword evidence="2" id="KW-1185">Reference proteome</keyword>
<comment type="caution">
    <text evidence="1">The sequence shown here is derived from an EMBL/GenBank/DDBJ whole genome shotgun (WGS) entry which is preliminary data.</text>
</comment>
<reference evidence="1 2" key="1">
    <citation type="submission" date="2019-06" db="EMBL/GenBank/DDBJ databases">
        <title>Quisquiliibacterium sp. nov., isolated from a maize field.</title>
        <authorList>
            <person name="Lin S.-Y."/>
            <person name="Tsai C.-F."/>
            <person name="Young C.-C."/>
        </authorList>
    </citation>
    <scope>NUCLEOTIDE SEQUENCE [LARGE SCALE GENOMIC DNA]</scope>
    <source>
        <strain evidence="1 2">CC-CFT501</strain>
    </source>
</reference>
<protein>
    <submittedName>
        <fullName evidence="1">Uncharacterized protein</fullName>
    </submittedName>
</protein>
<evidence type="ECO:0000313" key="2">
    <source>
        <dbReference type="Proteomes" id="UP000321548"/>
    </source>
</evidence>
<name>A0A5C8NXT4_9BURK</name>